<dbReference type="Gene3D" id="3.40.50.300">
    <property type="entry name" value="P-loop containing nucleotide triphosphate hydrolases"/>
    <property type="match status" value="1"/>
</dbReference>
<dbReference type="STRING" id="121292.AU252_21460"/>
<dbReference type="AlphaFoldDB" id="A0A0U3QBG3"/>
<organism evidence="1">
    <name type="scientific">Pseudarthrobacter sulfonivorans</name>
    <dbReference type="NCBI Taxonomy" id="121292"/>
    <lineage>
        <taxon>Bacteria</taxon>
        <taxon>Bacillati</taxon>
        <taxon>Actinomycetota</taxon>
        <taxon>Actinomycetes</taxon>
        <taxon>Micrococcales</taxon>
        <taxon>Micrococcaceae</taxon>
        <taxon>Pseudarthrobacter</taxon>
    </lineage>
</organism>
<sequence length="187" mass="21190">MNNCHVDNNLSRIQNAVAHAPSISGIKIVGIDGPSGSGKSTLAGKLAFLLKAPVIQIDDFVSWNDFSGWWPRLEAQVLDPLLRRRPAVYQQRDWESDEFGDSLGMWATVDWSPVVIIEGVTCTRQSSVGKIAVTIWVEAPKEERLRRGIERDGEDHRGLWDKWMETERKFFDWDETRSRADIIVPGT</sequence>
<gene>
    <name evidence="1" type="ORF">AU252_21460</name>
</gene>
<dbReference type="EMBL" id="CP013747">
    <property type="protein sequence ID" value="ALV44110.1"/>
    <property type="molecule type" value="Genomic_DNA"/>
</dbReference>
<name>A0A0U3QBG3_9MICC</name>
<evidence type="ECO:0000313" key="2">
    <source>
        <dbReference type="Proteomes" id="UP000065151"/>
    </source>
</evidence>
<dbReference type="InterPro" id="IPR027417">
    <property type="entry name" value="P-loop_NTPase"/>
</dbReference>
<proteinExistence type="predicted"/>
<dbReference type="KEGG" id="psul:AU252_21460"/>
<accession>A0A0U3QBG3</accession>
<protein>
    <recommendedName>
        <fullName evidence="3">(d)CMP kinase</fullName>
    </recommendedName>
</protein>
<dbReference type="Pfam" id="PF13238">
    <property type="entry name" value="AAA_18"/>
    <property type="match status" value="1"/>
</dbReference>
<evidence type="ECO:0008006" key="3">
    <source>
        <dbReference type="Google" id="ProtNLM"/>
    </source>
</evidence>
<evidence type="ECO:0000313" key="1">
    <source>
        <dbReference type="EMBL" id="ALV44110.1"/>
    </source>
</evidence>
<dbReference type="Proteomes" id="UP000065151">
    <property type="component" value="Chromosome"/>
</dbReference>
<dbReference type="SUPFAM" id="SSF52540">
    <property type="entry name" value="P-loop containing nucleoside triphosphate hydrolases"/>
    <property type="match status" value="1"/>
</dbReference>
<reference evidence="1 2" key="1">
    <citation type="submission" date="2015-12" db="EMBL/GenBank/DDBJ databases">
        <authorList>
            <person name="Shamseldin A."/>
            <person name="Moawad H."/>
            <person name="Abd El-Rahim W.M."/>
            <person name="Sadowsky M.J."/>
        </authorList>
    </citation>
    <scope>NUCLEOTIDE SEQUENCE [LARGE SCALE GENOMIC DNA]</scope>
    <source>
        <strain evidence="1 2">Ar51</strain>
    </source>
</reference>